<protein>
    <recommendedName>
        <fullName evidence="8">J domain-containing protein</fullName>
    </recommendedName>
</protein>
<dbReference type="PANTHER" id="PTHR44200">
    <property type="entry name" value="DNAJ HOMOLOG SUBFAMILY C MEMBER 7"/>
    <property type="match status" value="1"/>
</dbReference>
<dbReference type="CDD" id="cd00065">
    <property type="entry name" value="FYVE_like_SF"/>
    <property type="match status" value="1"/>
</dbReference>
<dbReference type="PANTHER" id="PTHR44200:SF1">
    <property type="entry name" value="DNAJ HOMOLOG SUBFAMILY C MEMBER 7"/>
    <property type="match status" value="1"/>
</dbReference>
<dbReference type="GeneID" id="80519381"/>
<dbReference type="Gene3D" id="3.30.40.10">
    <property type="entry name" value="Zinc/RING finger domain, C3HC4 (zinc finger)"/>
    <property type="match status" value="1"/>
</dbReference>
<dbReference type="Pfam" id="PF01363">
    <property type="entry name" value="FYVE"/>
    <property type="match status" value="1"/>
</dbReference>
<feature type="region of interest" description="Disordered" evidence="4">
    <location>
        <begin position="1867"/>
        <end position="1888"/>
    </location>
</feature>
<evidence type="ECO:0000313" key="7">
    <source>
        <dbReference type="EMBL" id="QKU35933.1"/>
    </source>
</evidence>
<dbReference type="InterPro" id="IPR013083">
    <property type="entry name" value="Znf_RING/FYVE/PHD"/>
</dbReference>
<evidence type="ECO:0000259" key="5">
    <source>
        <dbReference type="PROSITE" id="PS50076"/>
    </source>
</evidence>
<evidence type="ECO:0008006" key="8">
    <source>
        <dbReference type="Google" id="ProtNLM"/>
    </source>
</evidence>
<dbReference type="PROSITE" id="PS50178">
    <property type="entry name" value="ZF_FYVE"/>
    <property type="match status" value="1"/>
</dbReference>
<dbReference type="RefSeq" id="YP_010782617.1">
    <property type="nucleotide sequence ID" value="NC_075039.1"/>
</dbReference>
<feature type="domain" description="FYVE-type" evidence="6">
    <location>
        <begin position="360"/>
        <end position="419"/>
    </location>
</feature>
<accession>A0A6N1NXY0</accession>
<dbReference type="CDD" id="cd06257">
    <property type="entry name" value="DnaJ"/>
    <property type="match status" value="1"/>
</dbReference>
<dbReference type="SMART" id="SM00271">
    <property type="entry name" value="DnaJ"/>
    <property type="match status" value="1"/>
</dbReference>
<dbReference type="SUPFAM" id="SSF57903">
    <property type="entry name" value="FYVE/PHD zinc finger"/>
    <property type="match status" value="1"/>
</dbReference>
<dbReference type="InterPro" id="IPR001623">
    <property type="entry name" value="DnaJ_domain"/>
</dbReference>
<reference evidence="7" key="1">
    <citation type="submission" date="2017-01" db="EMBL/GenBank/DDBJ databases">
        <authorList>
            <person name="Assis F.L."/>
            <person name="Abrahao J.S."/>
            <person name="Silva L."/>
            <person name="Khalil J.B."/>
            <person name="Rodrigues R."/>
            <person name="Silva L.S."/>
            <person name="Arantes T."/>
            <person name="Boratto P."/>
            <person name="Andrade M."/>
            <person name="Kroon E.G."/>
            <person name="Ribeiro B."/>
            <person name="Bergier I."/>
            <person name="Seligmann H."/>
            <person name="Ghigo E."/>
            <person name="Colson P."/>
            <person name="Levasseur A."/>
            <person name="Raoult D."/>
            <person name="Scola B.L."/>
        </authorList>
    </citation>
    <scope>NUCLEOTIDE SEQUENCE</scope>
    <source>
        <strain evidence="7">Soda lake</strain>
    </source>
</reference>
<organism evidence="7">
    <name type="scientific">Tupanvirus soda lake</name>
    <dbReference type="NCBI Taxonomy" id="2126985"/>
    <lineage>
        <taxon>Viruses</taxon>
        <taxon>Varidnaviria</taxon>
        <taxon>Bamfordvirae</taxon>
        <taxon>Nucleocytoviricota</taxon>
        <taxon>Megaviricetes</taxon>
        <taxon>Imitervirales</taxon>
        <taxon>Mimiviridae</taxon>
        <taxon>Megamimivirinae</taxon>
        <taxon>Tupanvirus</taxon>
        <taxon>Tupanvirus salinum</taxon>
    </lineage>
</organism>
<dbReference type="InterPro" id="IPR052758">
    <property type="entry name" value="SRC_co-chaperone"/>
</dbReference>
<evidence type="ECO:0000256" key="4">
    <source>
        <dbReference type="SAM" id="MobiDB-lite"/>
    </source>
</evidence>
<dbReference type="Pfam" id="PF00226">
    <property type="entry name" value="DnaJ"/>
    <property type="match status" value="1"/>
</dbReference>
<dbReference type="InterPro" id="IPR011011">
    <property type="entry name" value="Znf_FYVE_PHD"/>
</dbReference>
<keyword evidence="1" id="KW-0479">Metal-binding</keyword>
<evidence type="ECO:0000256" key="2">
    <source>
        <dbReference type="ARBA" id="ARBA00022771"/>
    </source>
</evidence>
<name>A0A6N1NXY0_9VIRU</name>
<dbReference type="SUPFAM" id="SSF48452">
    <property type="entry name" value="TPR-like"/>
    <property type="match status" value="1"/>
</dbReference>
<evidence type="ECO:0000259" key="6">
    <source>
        <dbReference type="PROSITE" id="PS50178"/>
    </source>
</evidence>
<dbReference type="PROSITE" id="PS50076">
    <property type="entry name" value="DNAJ_2"/>
    <property type="match status" value="1"/>
</dbReference>
<dbReference type="GO" id="GO:0008270">
    <property type="term" value="F:zinc ion binding"/>
    <property type="evidence" value="ECO:0007669"/>
    <property type="project" value="UniProtKB-KW"/>
</dbReference>
<keyword evidence="2" id="KW-0863">Zinc-finger</keyword>
<dbReference type="PRINTS" id="PR00625">
    <property type="entry name" value="JDOMAIN"/>
</dbReference>
<evidence type="ECO:0000256" key="1">
    <source>
        <dbReference type="ARBA" id="ARBA00022723"/>
    </source>
</evidence>
<dbReference type="InterPro" id="IPR036869">
    <property type="entry name" value="J_dom_sf"/>
</dbReference>
<evidence type="ECO:0000256" key="3">
    <source>
        <dbReference type="ARBA" id="ARBA00022833"/>
    </source>
</evidence>
<dbReference type="Gene3D" id="1.10.287.110">
    <property type="entry name" value="DnaJ domain"/>
    <property type="match status" value="1"/>
</dbReference>
<feature type="domain" description="J" evidence="5">
    <location>
        <begin position="30"/>
        <end position="98"/>
    </location>
</feature>
<sequence length="1888" mass="217452">MKKHKFLTAKENLIMDSNNKNNKKKEPKINPFTVLGLDRSADQDTIKKAYRKAAINTHPDKVLDEEAKKRAEEVFKQVVEAYKILTDETLRSEYEENADDDDTPLENVAGFLNIGKTMSEDFKILLTKWMAEALHYEFIDNITDEMETVLNEIVKPALMKIPVHVSSTTKYKCSDCNCVYPTKESHDDIFIGSYISIFESVDQTPIQKQMIELLANKSTDWNKVSYQPLKEFLNFMSNHIKAAKNISYEFNKQIAEMNLNVLPNFMDCIERTEDCLTIEKILSAKEDDCFDNVITNMDCSKIKKLIEEKKNSESQIFGFMRSIESKRVKSGSYDILNGIDRYVSIVPKIFIEEGPTLIPHGDRKNCHCCKTEFGLFLWKYNCRMCGEIFCANCLLNSIAPKLGYNFDVMVCKSCKYNIDYYDSMVWLNNAKRNDQNDEAAKMIYISSLYHENDKTLNDQIENLGNYFIGRGEYKLGIHCYQTAHASLDKWFELVVMLVLLKKYNLALTCINKIRTLHKPSNDALIKQGNKYLDMSMKHGYFESIFVAFFFFDNGRVSYQDFCKKIHDLHKKQLMEHRNLCLNYLLIRYKNKRNELDAIAQIFFGLQIFDIAIFFFHKSSYTLDKWTTIVNDLCTKNQYQLSLHIWDNVIKKFKVNVTDFSSKYLFVKYLHLFLTNEITLDNIVIELSNAISKKSDSESKIALSFIISLFKDQLNKQTELYIQNKEYDKIYLCYRISQLLEQNMGNWVDLGNKLLELNHTVAAFQCYDYANVEWKELGDDFFMKRRYTSALNCYLLSEDVSIDKHIFNKAQILIQLHNLPKAFIYFRKLVEKNKLIYEIIKELGKCISSDSVFNDKFKNLILSYLKSESNIFDKKYVIIHDNLSKLLEFEDFTHNIKKIIGALHVISKYDTSTYCKDKLAKFTKIHEINESKSYYKQLLENVYSGNSKEVALMVLDLNEYKLNVVKQLYAEQVGGRDITILSDHYRCIMYLLRAAINIYEYKHIDALHDLQASLICFPVKEHPEAISILLRSDNLQMEIYRHFIRGLMQMNGSKTIKIETPAVDQFQELLKGSKMLTMIKKFERAINNRIENHEEAALLYMDLCMVVGDGAGLAGCFMMSALHFMEALHETTNWSKAYAYRNAVFHMCVNAYEISHRHLTPTMQIHIDKQIVSLIINSNKILSTMQEMSKESNNNAITHCSSVKRRGLNDIGKPISRLLIGTGETFILTTIMQNMVNLARVSPIIELPVVLSCDTIYIDLAARNYTEHYLNDLAKNGSSLCPNYLADYYLLEGSWKHWFTNETDDFNAYRQKSMESLLASNGWNMSDVQFLMGWPLFPKDKNGWINPKKNSLNFTTKSFKRIHGIQLNKTTGAFSYLLEDAKEGQGLFTFDDINTVLVLGIQSALFTLDQPDTSMQSHPFQEMKYYPKQLAGTDYLATLLHTDYLLKMLSMGIDVSSNMPFEFRDINEGFINKLPEYLREAIKPIHQRENCTSHGTAHRFWIEAGELVYDTDENDTMVTWKFADIKMKVKKHLLKYDEFGKLIDDENDVEDDNSAEAEFAKNFTKYYEHIGVFFPELLRLKELLKLGGVLTILRSMYHNTKESMSTINVDSSFIKKNLSNLSSQIKEYPLYTESNVSSAYYDVLRANGLSDDSRVAYSEISRTKDNIRSQLREADENILNQVTKILAEGYHCSEYDIHSTVKSWLQYRSSYADTLANKLAEGVRNYIISQKRKILNGITALNVDINIDKVENVSLGNNGECPWVPAAFFNNIISEHKNIKVYGGVNLGLNMRNGSVGGGGGYGSYGGNGGNSSGGGRYVERMGADGKVWGTCTNSNGAVAWTGYKATNPNNVTQQYFRPMTGGPTDHTTLHRDGTYNVHHTNGTKSVYK</sequence>
<dbReference type="SUPFAM" id="SSF46565">
    <property type="entry name" value="Chaperone J-domain"/>
    <property type="match status" value="1"/>
</dbReference>
<keyword evidence="3" id="KW-0862">Zinc</keyword>
<reference evidence="7" key="2">
    <citation type="journal article" date="2018" name="Nat. Commun.">
        <title>Tailed giant Tupanvirus possesses the most complete translational apparatus of the known virosphere.</title>
        <authorList>
            <person name="Abrahao J."/>
            <person name="Silva L."/>
            <person name="Silva L.S."/>
            <person name="Khalil J.Y.B."/>
            <person name="Rodrigues R."/>
            <person name="Arantes T."/>
            <person name="Assis F."/>
            <person name="Boratto P."/>
            <person name="Andrade M."/>
            <person name="Kroon E.G."/>
            <person name="Ribeiro B."/>
            <person name="Bergier I."/>
            <person name="Seligmann H."/>
            <person name="Ghigo E."/>
            <person name="Colson P."/>
            <person name="Levasseur A."/>
            <person name="Kroemer G."/>
            <person name="Raoult D."/>
            <person name="La Scola B."/>
        </authorList>
    </citation>
    <scope>NUCLEOTIDE SEQUENCE [LARGE SCALE GENOMIC DNA]</scope>
    <source>
        <strain evidence="7">Soda lake</strain>
    </source>
</reference>
<dbReference type="KEGG" id="vg:80519381"/>
<dbReference type="InterPro" id="IPR000306">
    <property type="entry name" value="Znf_FYVE"/>
</dbReference>
<dbReference type="InterPro" id="IPR011990">
    <property type="entry name" value="TPR-like_helical_dom_sf"/>
</dbReference>
<dbReference type="EMBL" id="KY523104">
    <property type="protein sequence ID" value="QKU35933.1"/>
    <property type="molecule type" value="Genomic_DNA"/>
</dbReference>
<feature type="compositionally biased region" description="Polar residues" evidence="4">
    <location>
        <begin position="1877"/>
        <end position="1888"/>
    </location>
</feature>
<dbReference type="InterPro" id="IPR017455">
    <property type="entry name" value="Znf_FYVE-rel"/>
</dbReference>
<dbReference type="SMART" id="SM00064">
    <property type="entry name" value="FYVE"/>
    <property type="match status" value="1"/>
</dbReference>
<proteinExistence type="predicted"/>